<evidence type="ECO:0000313" key="3">
    <source>
        <dbReference type="Proteomes" id="UP000414136"/>
    </source>
</evidence>
<feature type="region of interest" description="Disordered" evidence="1">
    <location>
        <begin position="169"/>
        <end position="260"/>
    </location>
</feature>
<accession>A0A5E4ZT75</accession>
<protein>
    <submittedName>
        <fullName evidence="2">Invasin IpaC</fullName>
    </submittedName>
</protein>
<evidence type="ECO:0000256" key="1">
    <source>
        <dbReference type="SAM" id="MobiDB-lite"/>
    </source>
</evidence>
<feature type="region of interest" description="Disordered" evidence="1">
    <location>
        <begin position="14"/>
        <end position="59"/>
    </location>
</feature>
<dbReference type="EMBL" id="CABPSQ010000002">
    <property type="protein sequence ID" value="VVE63652.1"/>
    <property type="molecule type" value="Genomic_DNA"/>
</dbReference>
<organism evidence="2 3">
    <name type="scientific">Pandoraea captiosa</name>
    <dbReference type="NCBI Taxonomy" id="2508302"/>
    <lineage>
        <taxon>Bacteria</taxon>
        <taxon>Pseudomonadati</taxon>
        <taxon>Pseudomonadota</taxon>
        <taxon>Betaproteobacteria</taxon>
        <taxon>Burkholderiales</taxon>
        <taxon>Burkholderiaceae</taxon>
        <taxon>Pandoraea</taxon>
    </lineage>
</organism>
<keyword evidence="3" id="KW-1185">Reference proteome</keyword>
<name>A0A5E4ZT75_9BURK</name>
<reference evidence="2 3" key="1">
    <citation type="submission" date="2019-08" db="EMBL/GenBank/DDBJ databases">
        <authorList>
            <person name="Peeters C."/>
        </authorList>
    </citation>
    <scope>NUCLEOTIDE SEQUENCE [LARGE SCALE GENOMIC DNA]</scope>
    <source>
        <strain evidence="2 3">LMG 31118</strain>
    </source>
</reference>
<dbReference type="PRINTS" id="PR01608">
    <property type="entry name" value="BACINVASINC"/>
</dbReference>
<feature type="compositionally biased region" description="Low complexity" evidence="1">
    <location>
        <begin position="220"/>
        <end position="230"/>
    </location>
</feature>
<dbReference type="RefSeq" id="WP_150624218.1">
    <property type="nucleotide sequence ID" value="NZ_CABPSQ010000002.1"/>
</dbReference>
<gene>
    <name evidence="2" type="primary">ipaC</name>
    <name evidence="2" type="ORF">PCA31118_01342</name>
</gene>
<sequence length="353" mass="36363">MNILEVSHKPVVPTLDSLTPKDAPPPALLYNVFTPPLDDEEDDGDGYRPSLLSPPLDADRDGALDWLKDLDAKDKPGNKDGGSQYGSLISADVVLLGKFFEFFQKSFQNGIELRNKMADVNLQSVIAGSDAVKEAGKAQMWGGISAGLTQGLLGGFGAFKNLSAVSKERSALKMQPPKPDAPPTAPPANSSPDALSTSNTPDGQLPGTRPPGVGADDVLDAAPPRVNVPDDVPDVPAPATSGDSTPPPVPDGPGPDALNLNAKNDAAVGGIFSMVAGPLANMMNGTAQYAAALEQQNQKLADSGAQLSRDGTTNSQEQANIDLSLVREMLKASDAIAQAKAGAGSAIAGNLRA</sequence>
<feature type="compositionally biased region" description="Pro residues" evidence="1">
    <location>
        <begin position="176"/>
        <end position="186"/>
    </location>
</feature>
<dbReference type="AlphaFoldDB" id="A0A5E4ZT75"/>
<dbReference type="Proteomes" id="UP000414136">
    <property type="component" value="Unassembled WGS sequence"/>
</dbReference>
<evidence type="ECO:0000313" key="2">
    <source>
        <dbReference type="EMBL" id="VVE63652.1"/>
    </source>
</evidence>
<dbReference type="OrthoDB" id="8940144at2"/>
<proteinExistence type="predicted"/>